<organism evidence="2 3">
    <name type="scientific">Litoribacillus peritrichatus</name>
    <dbReference type="NCBI Taxonomy" id="718191"/>
    <lineage>
        <taxon>Bacteria</taxon>
        <taxon>Pseudomonadati</taxon>
        <taxon>Pseudomonadota</taxon>
        <taxon>Gammaproteobacteria</taxon>
        <taxon>Oceanospirillales</taxon>
        <taxon>Oceanospirillaceae</taxon>
        <taxon>Litoribacillus</taxon>
    </lineage>
</organism>
<sequence length="167" mass="16649">MDKLKTDNTKDFLRGTLNMKKQQAGFTLIELVMVIVILGILSAFALPRFADLGGDANEAVRDAGVGATRSAASIVHSSWLAGGSSGASVTLEGTTVAVNGFGYPTNTAAGIGAAASLADDYTVSASAATSITYHPSSAANTCTFTYTLGASGGVTVATSGTAADNGC</sequence>
<protein>
    <recommendedName>
        <fullName evidence="4">Type II secretion system protein</fullName>
    </recommendedName>
</protein>
<evidence type="ECO:0000313" key="2">
    <source>
        <dbReference type="EMBL" id="GAA3929425.1"/>
    </source>
</evidence>
<comment type="caution">
    <text evidence="2">The sequence shown here is derived from an EMBL/GenBank/DDBJ whole genome shotgun (WGS) entry which is preliminary data.</text>
</comment>
<dbReference type="Gene3D" id="3.30.700.10">
    <property type="entry name" value="Glycoprotein, Type 4 Pilin"/>
    <property type="match status" value="1"/>
</dbReference>
<dbReference type="Pfam" id="PF07963">
    <property type="entry name" value="N_methyl"/>
    <property type="match status" value="1"/>
</dbReference>
<proteinExistence type="predicted"/>
<keyword evidence="3" id="KW-1185">Reference proteome</keyword>
<dbReference type="EMBL" id="BAABBN010000007">
    <property type="protein sequence ID" value="GAA3929425.1"/>
    <property type="molecule type" value="Genomic_DNA"/>
</dbReference>
<gene>
    <name evidence="2" type="ORF">GCM10022277_27470</name>
</gene>
<keyword evidence="1" id="KW-0472">Membrane</keyword>
<evidence type="ECO:0008006" key="4">
    <source>
        <dbReference type="Google" id="ProtNLM"/>
    </source>
</evidence>
<dbReference type="SUPFAM" id="SSF54523">
    <property type="entry name" value="Pili subunits"/>
    <property type="match status" value="1"/>
</dbReference>
<dbReference type="PROSITE" id="PS00409">
    <property type="entry name" value="PROKAR_NTER_METHYL"/>
    <property type="match status" value="1"/>
</dbReference>
<dbReference type="Proteomes" id="UP001501565">
    <property type="component" value="Unassembled WGS sequence"/>
</dbReference>
<evidence type="ECO:0000256" key="1">
    <source>
        <dbReference type="SAM" id="Phobius"/>
    </source>
</evidence>
<dbReference type="NCBIfam" id="TIGR02532">
    <property type="entry name" value="IV_pilin_GFxxxE"/>
    <property type="match status" value="1"/>
</dbReference>
<keyword evidence="1" id="KW-0812">Transmembrane</keyword>
<name>A0ABP7MSQ1_9GAMM</name>
<reference evidence="3" key="1">
    <citation type="journal article" date="2019" name="Int. J. Syst. Evol. Microbiol.">
        <title>The Global Catalogue of Microorganisms (GCM) 10K type strain sequencing project: providing services to taxonomists for standard genome sequencing and annotation.</title>
        <authorList>
            <consortium name="The Broad Institute Genomics Platform"/>
            <consortium name="The Broad Institute Genome Sequencing Center for Infectious Disease"/>
            <person name="Wu L."/>
            <person name="Ma J."/>
        </authorList>
    </citation>
    <scope>NUCLEOTIDE SEQUENCE [LARGE SCALE GENOMIC DNA]</scope>
    <source>
        <strain evidence="3">JCM 17551</strain>
    </source>
</reference>
<dbReference type="InterPro" id="IPR045584">
    <property type="entry name" value="Pilin-like"/>
</dbReference>
<evidence type="ECO:0000313" key="3">
    <source>
        <dbReference type="Proteomes" id="UP001501565"/>
    </source>
</evidence>
<dbReference type="InterPro" id="IPR012902">
    <property type="entry name" value="N_methyl_site"/>
</dbReference>
<accession>A0ABP7MSQ1</accession>
<keyword evidence="1" id="KW-1133">Transmembrane helix</keyword>
<feature type="transmembrane region" description="Helical" evidence="1">
    <location>
        <begin position="24"/>
        <end position="46"/>
    </location>
</feature>